<comment type="caution">
    <text evidence="2">The sequence shown here is derived from an EMBL/GenBank/DDBJ whole genome shotgun (WGS) entry which is preliminary data.</text>
</comment>
<organism evidence="2 3">
    <name type="scientific">Candidatus Desantisbacteria bacterium CG_4_10_14_0_8_um_filter_48_22</name>
    <dbReference type="NCBI Taxonomy" id="1974543"/>
    <lineage>
        <taxon>Bacteria</taxon>
        <taxon>Candidatus Desantisiibacteriota</taxon>
    </lineage>
</organism>
<feature type="non-terminal residue" evidence="2">
    <location>
        <position position="1"/>
    </location>
</feature>
<feature type="signal peptide" evidence="1">
    <location>
        <begin position="1"/>
        <end position="28"/>
    </location>
</feature>
<evidence type="ECO:0000313" key="2">
    <source>
        <dbReference type="EMBL" id="PIZ18114.1"/>
    </source>
</evidence>
<gene>
    <name evidence="2" type="ORF">COY52_01135</name>
</gene>
<dbReference type="AlphaFoldDB" id="A0A2M7SF45"/>
<evidence type="ECO:0000256" key="1">
    <source>
        <dbReference type="SAM" id="SignalP"/>
    </source>
</evidence>
<dbReference type="Proteomes" id="UP000229307">
    <property type="component" value="Unassembled WGS sequence"/>
</dbReference>
<proteinExistence type="predicted"/>
<sequence length="623" mass="69144">PKTVNIKKFIFLISILFVFCVPPNSAQAKGNLVRTEHFSPLSFCPHRGETTALDYHILRNSAVAIKISSLSGRRVFEYRQGFIFAGKYSFVWDGTDSFERTVEPGFYKCEIAAVSSSGDTASDYADAIVRVIIPGESLAPRIREKFKNWSVKVRGFVRYVTEAETGLSFDLNHREVQLDLKGRRGDDWRYGVRFFPFYSSGQPDWSEFVEASAGYYGSRFSVEAGYRNLVDGYADPLLLFASPALDRSRLSVLSKINAAEFLDLDCGLHYITGSNELGLNARGNFTVKDLRAACFTLNSFTESRANNVLAAECAVPLAGPTVISAEAGVSRTEARPDSSSAAVDSFGLAFRAELRHDFKAASGNFGTASVLVAGEYVEKDFACDLAALPNGSDNYGADIILGYTNNPGLPWLEDARIEVRKAYFRNMANNLQRQRFRPTVSVDLGRQLRVQVQYDYLGVEDITSGHDIPVSRSRNFFSEARYAPEQGGWDIYCSYATTLNTVSLYSEYTVTRAVCGYRFTVPFYAYLGYDKVANFTTPDPVTWRNYSLITAGFRWDISGKSKTRAGLQAGLVIDNLAAGAARMVYYGEFSHCVFRGLSLGLTYGTPSGADAIQRIYVQAKYEF</sequence>
<evidence type="ECO:0000313" key="3">
    <source>
        <dbReference type="Proteomes" id="UP000229307"/>
    </source>
</evidence>
<dbReference type="Gene3D" id="2.60.40.4070">
    <property type="match status" value="1"/>
</dbReference>
<dbReference type="EMBL" id="PFMR01000035">
    <property type="protein sequence ID" value="PIZ18114.1"/>
    <property type="molecule type" value="Genomic_DNA"/>
</dbReference>
<keyword evidence="1" id="KW-0732">Signal</keyword>
<name>A0A2M7SF45_9BACT</name>
<evidence type="ECO:0008006" key="4">
    <source>
        <dbReference type="Google" id="ProtNLM"/>
    </source>
</evidence>
<protein>
    <recommendedName>
        <fullName evidence="4">FlgD Ig-like domain-containing protein</fullName>
    </recommendedName>
</protein>
<accession>A0A2M7SF45</accession>
<reference evidence="3" key="1">
    <citation type="submission" date="2017-09" db="EMBL/GenBank/DDBJ databases">
        <title>Depth-based differentiation of microbial function through sediment-hosted aquifers and enrichment of novel symbionts in the deep terrestrial subsurface.</title>
        <authorList>
            <person name="Probst A.J."/>
            <person name="Ladd B."/>
            <person name="Jarett J.K."/>
            <person name="Geller-Mcgrath D.E."/>
            <person name="Sieber C.M.K."/>
            <person name="Emerson J.B."/>
            <person name="Anantharaman K."/>
            <person name="Thomas B.C."/>
            <person name="Malmstrom R."/>
            <person name="Stieglmeier M."/>
            <person name="Klingl A."/>
            <person name="Woyke T."/>
            <person name="Ryan C.M."/>
            <person name="Banfield J.F."/>
        </authorList>
    </citation>
    <scope>NUCLEOTIDE SEQUENCE [LARGE SCALE GENOMIC DNA]</scope>
</reference>
<feature type="chain" id="PRO_5014663386" description="FlgD Ig-like domain-containing protein" evidence="1">
    <location>
        <begin position="29"/>
        <end position="623"/>
    </location>
</feature>